<comment type="catalytic activity">
    <reaction evidence="20">
        <text>10-formyltetrahydrofolyl-(gamma-L-Glu)(n) + L-glutamate + ATP = 10-formyltetrahydrofolyl-(gamma-L-Glu)(n+1) + ADP + phosphate + H(+)</text>
        <dbReference type="Rhea" id="RHEA:51904"/>
        <dbReference type="Rhea" id="RHEA-COMP:13088"/>
        <dbReference type="Rhea" id="RHEA-COMP:14300"/>
        <dbReference type="ChEBI" id="CHEBI:15378"/>
        <dbReference type="ChEBI" id="CHEBI:29985"/>
        <dbReference type="ChEBI" id="CHEBI:30616"/>
        <dbReference type="ChEBI" id="CHEBI:43474"/>
        <dbReference type="ChEBI" id="CHEBI:134413"/>
        <dbReference type="ChEBI" id="CHEBI:456216"/>
        <dbReference type="EC" id="6.3.2.17"/>
    </reaction>
</comment>
<dbReference type="Gene3D" id="3.90.190.20">
    <property type="entry name" value="Mur ligase, C-terminal domain"/>
    <property type="match status" value="1"/>
</dbReference>
<comment type="pathway">
    <text evidence="3">Cofactor biosynthesis; tetrahydrofolate biosynthesis; 7,8-dihydrofolate from 2-amino-4-hydroxy-6-hydroxymethyl-7,8-dihydropteridine diphosphate and 4-aminobenzoate: step 2/2.</text>
</comment>
<evidence type="ECO:0000256" key="11">
    <source>
        <dbReference type="ARBA" id="ARBA00022723"/>
    </source>
</evidence>
<evidence type="ECO:0000256" key="21">
    <source>
        <dbReference type="ARBA" id="ARBA00049035"/>
    </source>
</evidence>
<evidence type="ECO:0000256" key="16">
    <source>
        <dbReference type="ARBA" id="ARBA00030048"/>
    </source>
</evidence>
<evidence type="ECO:0000256" key="22">
    <source>
        <dbReference type="ARBA" id="ARBA00049161"/>
    </source>
</evidence>
<dbReference type="SUPFAM" id="SSF53244">
    <property type="entry name" value="MurD-like peptide ligases, peptide-binding domain"/>
    <property type="match status" value="1"/>
</dbReference>
<comment type="cofactor">
    <cofactor evidence="1">
        <name>Mg(2+)</name>
        <dbReference type="ChEBI" id="CHEBI:18420"/>
    </cofactor>
</comment>
<dbReference type="AlphaFoldDB" id="A0A0D6EVR8"/>
<dbReference type="PIRSF" id="PIRSF001563">
    <property type="entry name" value="Folylpolyglu_synth"/>
    <property type="match status" value="1"/>
</dbReference>
<dbReference type="GO" id="GO:0046872">
    <property type="term" value="F:metal ion binding"/>
    <property type="evidence" value="ECO:0007669"/>
    <property type="project" value="UniProtKB-KW"/>
</dbReference>
<evidence type="ECO:0000256" key="8">
    <source>
        <dbReference type="ARBA" id="ARBA00013025"/>
    </source>
</evidence>
<comment type="catalytic activity">
    <reaction evidence="21">
        <text>(6R)-5,10-methylenetetrahydrofolyl-(gamma-L-Glu)(n) + L-glutamate + ATP = (6R)-5,10-methylenetetrahydrofolyl-(gamma-L-Glu)(n+1) + ADP + phosphate + H(+)</text>
        <dbReference type="Rhea" id="RHEA:51912"/>
        <dbReference type="Rhea" id="RHEA-COMP:13257"/>
        <dbReference type="Rhea" id="RHEA-COMP:13258"/>
        <dbReference type="ChEBI" id="CHEBI:15378"/>
        <dbReference type="ChEBI" id="CHEBI:29985"/>
        <dbReference type="ChEBI" id="CHEBI:30616"/>
        <dbReference type="ChEBI" id="CHEBI:43474"/>
        <dbReference type="ChEBI" id="CHEBI:136572"/>
        <dbReference type="ChEBI" id="CHEBI:456216"/>
        <dbReference type="EC" id="6.3.2.17"/>
    </reaction>
</comment>
<dbReference type="InterPro" id="IPR001645">
    <property type="entry name" value="Folylpolyglutamate_synth"/>
</dbReference>
<dbReference type="EC" id="6.3.2.12" evidence="7"/>
<dbReference type="GO" id="GO:0008841">
    <property type="term" value="F:dihydrofolate synthase activity"/>
    <property type="evidence" value="ECO:0007669"/>
    <property type="project" value="UniProtKB-EC"/>
</dbReference>
<comment type="function">
    <text evidence="2">Functions in two distinct reactions of the de novo folate biosynthetic pathway. Catalyzes the addition of a glutamate residue to dihydropteroate (7,8-dihydropteroate or H2Pte) to form dihydrofolate (7,8-dihydrofolate monoglutamate or H2Pte-Glu). Also catalyzes successive additions of L-glutamate to tetrahydrofolate or 10-formyltetrahydrofolate or 5,10-methylenetetrahydrofolate, leading to folylpolyglutamate derivatives.</text>
</comment>
<dbReference type="Proteomes" id="UP000064007">
    <property type="component" value="Chromosome 1"/>
</dbReference>
<evidence type="ECO:0000256" key="3">
    <source>
        <dbReference type="ARBA" id="ARBA00004799"/>
    </source>
</evidence>
<evidence type="ECO:0000256" key="1">
    <source>
        <dbReference type="ARBA" id="ARBA00001946"/>
    </source>
</evidence>
<evidence type="ECO:0000256" key="7">
    <source>
        <dbReference type="ARBA" id="ARBA00013023"/>
    </source>
</evidence>
<dbReference type="InterPro" id="IPR036565">
    <property type="entry name" value="Mur-like_cat_sf"/>
</dbReference>
<dbReference type="Pfam" id="PF08245">
    <property type="entry name" value="Mur_ligase_M"/>
    <property type="match status" value="1"/>
</dbReference>
<evidence type="ECO:0000256" key="20">
    <source>
        <dbReference type="ARBA" id="ARBA00047808"/>
    </source>
</evidence>
<evidence type="ECO:0000256" key="2">
    <source>
        <dbReference type="ARBA" id="ARBA00002714"/>
    </source>
</evidence>
<evidence type="ECO:0000256" key="4">
    <source>
        <dbReference type="ARBA" id="ARBA00005150"/>
    </source>
</evidence>
<evidence type="ECO:0000256" key="17">
    <source>
        <dbReference type="ARBA" id="ARBA00030592"/>
    </source>
</evidence>
<evidence type="ECO:0000256" key="6">
    <source>
        <dbReference type="ARBA" id="ARBA00011245"/>
    </source>
</evidence>
<dbReference type="PANTHER" id="PTHR11136">
    <property type="entry name" value="FOLYLPOLYGLUTAMATE SYNTHASE-RELATED"/>
    <property type="match status" value="1"/>
</dbReference>
<name>A0A0D6EVR8_9PROT</name>
<reference evidence="27" key="1">
    <citation type="submission" date="2014-12" db="EMBL/GenBank/DDBJ databases">
        <authorList>
            <person name="Salcher M.M."/>
        </authorList>
    </citation>
    <scope>NUCLEOTIDE SEQUENCE [LARGE SCALE GENOMIC DNA]</scope>
    <source>
        <strain evidence="27">MMS-10A-171</strain>
    </source>
</reference>
<evidence type="ECO:0000256" key="10">
    <source>
        <dbReference type="ARBA" id="ARBA00022598"/>
    </source>
</evidence>
<dbReference type="PANTHER" id="PTHR11136:SF0">
    <property type="entry name" value="DIHYDROFOLATE SYNTHETASE-RELATED"/>
    <property type="match status" value="1"/>
</dbReference>
<evidence type="ECO:0000256" key="13">
    <source>
        <dbReference type="ARBA" id="ARBA00022840"/>
    </source>
</evidence>
<evidence type="ECO:0000256" key="14">
    <source>
        <dbReference type="ARBA" id="ARBA00022842"/>
    </source>
</evidence>
<dbReference type="NCBIfam" id="NF008101">
    <property type="entry name" value="PRK10846.1"/>
    <property type="match status" value="1"/>
</dbReference>
<feature type="domain" description="Mur ligase C-terminal" evidence="24">
    <location>
        <begin position="283"/>
        <end position="405"/>
    </location>
</feature>
<dbReference type="InterPro" id="IPR036615">
    <property type="entry name" value="Mur_ligase_C_dom_sf"/>
</dbReference>
<comment type="pathway">
    <text evidence="4">Cofactor biosynthesis; tetrahydrofolylpolyglutamate biosynthesis.</text>
</comment>
<comment type="catalytic activity">
    <reaction evidence="19">
        <text>(6S)-5,6,7,8-tetrahydrofolyl-(gamma-L-Glu)(n) + L-glutamate + ATP = (6S)-5,6,7,8-tetrahydrofolyl-(gamma-L-Glu)(n+1) + ADP + phosphate + H(+)</text>
        <dbReference type="Rhea" id="RHEA:10580"/>
        <dbReference type="Rhea" id="RHEA-COMP:14738"/>
        <dbReference type="Rhea" id="RHEA-COMP:14740"/>
        <dbReference type="ChEBI" id="CHEBI:15378"/>
        <dbReference type="ChEBI" id="CHEBI:29985"/>
        <dbReference type="ChEBI" id="CHEBI:30616"/>
        <dbReference type="ChEBI" id="CHEBI:43474"/>
        <dbReference type="ChEBI" id="CHEBI:141005"/>
        <dbReference type="ChEBI" id="CHEBI:456216"/>
        <dbReference type="EC" id="6.3.2.17"/>
    </reaction>
</comment>
<evidence type="ECO:0000256" key="9">
    <source>
        <dbReference type="ARBA" id="ARBA00019357"/>
    </source>
</evidence>
<evidence type="ECO:0000256" key="19">
    <source>
        <dbReference type="ARBA" id="ARBA00047493"/>
    </source>
</evidence>
<evidence type="ECO:0000256" key="18">
    <source>
        <dbReference type="ARBA" id="ARBA00032510"/>
    </source>
</evidence>
<dbReference type="HOGENOM" id="CLU_015869_1_0_4"/>
<dbReference type="STRING" id="1581557.BN1208_0710"/>
<dbReference type="KEGG" id="mbat:BN1208_0710"/>
<dbReference type="FunFam" id="3.40.1190.10:FF:000004">
    <property type="entry name" value="Dihydrofolate synthase/folylpolyglutamate synthase"/>
    <property type="match status" value="1"/>
</dbReference>
<feature type="domain" description="Mur ligase central" evidence="25">
    <location>
        <begin position="43"/>
        <end position="257"/>
    </location>
</feature>
<evidence type="ECO:0000313" key="26">
    <source>
        <dbReference type="EMBL" id="CEZ19596.1"/>
    </source>
</evidence>
<dbReference type="GO" id="GO:0046654">
    <property type="term" value="P:tetrahydrofolate biosynthetic process"/>
    <property type="evidence" value="ECO:0007669"/>
    <property type="project" value="UniProtKB-UniPathway"/>
</dbReference>
<evidence type="ECO:0000256" key="12">
    <source>
        <dbReference type="ARBA" id="ARBA00022741"/>
    </source>
</evidence>
<keyword evidence="11" id="KW-0479">Metal-binding</keyword>
<comment type="similarity">
    <text evidence="5 23">Belongs to the folylpolyglutamate synthase family.</text>
</comment>
<protein>
    <recommendedName>
        <fullName evidence="9">Dihydrofolate synthase/folylpolyglutamate synthase</fullName>
        <ecNumber evidence="7">6.3.2.12</ecNumber>
        <ecNumber evidence="8">6.3.2.17</ecNumber>
    </recommendedName>
    <alternativeName>
        <fullName evidence="18">Folylpoly-gamma-glutamate synthetase-dihydrofolate synthetase</fullName>
    </alternativeName>
    <alternativeName>
        <fullName evidence="16">Folylpolyglutamate synthetase</fullName>
    </alternativeName>
    <alternativeName>
        <fullName evidence="17">Tetrahydrofolylpolyglutamate synthase</fullName>
    </alternativeName>
</protein>
<dbReference type="SUPFAM" id="SSF53623">
    <property type="entry name" value="MurD-like peptide ligases, catalytic domain"/>
    <property type="match status" value="1"/>
</dbReference>
<comment type="catalytic activity">
    <reaction evidence="22">
        <text>7,8-dihydropteroate + L-glutamate + ATP = 7,8-dihydrofolate + ADP + phosphate + H(+)</text>
        <dbReference type="Rhea" id="RHEA:23584"/>
        <dbReference type="ChEBI" id="CHEBI:15378"/>
        <dbReference type="ChEBI" id="CHEBI:17839"/>
        <dbReference type="ChEBI" id="CHEBI:29985"/>
        <dbReference type="ChEBI" id="CHEBI:30616"/>
        <dbReference type="ChEBI" id="CHEBI:43474"/>
        <dbReference type="ChEBI" id="CHEBI:57451"/>
        <dbReference type="ChEBI" id="CHEBI:456216"/>
        <dbReference type="EC" id="6.3.2.12"/>
    </reaction>
</comment>
<dbReference type="RefSeq" id="WP_046487926.1">
    <property type="nucleotide sequence ID" value="NZ_LN827929.1"/>
</dbReference>
<evidence type="ECO:0000256" key="23">
    <source>
        <dbReference type="PIRNR" id="PIRNR001563"/>
    </source>
</evidence>
<dbReference type="UniPathway" id="UPA00077">
    <property type="reaction ID" value="UER00157"/>
</dbReference>
<accession>A0A0D6EVR8</accession>
<sequence length="416" mass="46072">MNLNDWIGYIESIHPSTIDLTLERIKIVIERLNLDVSFPILTVGGTNGKGSTCSILESIYKEAGYKVACYTSPHFLHFNERIKIQAVAVSDELICEAFSRIESAREGVTLTYFEYGTIAAMIIFSEAHVDVAILEVGLGGRLDAVNVFDADCAIVTTVDLDHMDYLGHTREAIGFEKAGIYRTEKIAICGDFDPPQTLIKHAEFIHADLKIIGKDFGYEAHHDSFDFLIDSSFVINLPLPKLQGDFQLANATNALMAVKAMEDKLPLTEISIQKGIALTLLPGRFQEVKKMPSLILDVAHNPQAARSLSHNLETHVVPGKTIAVFSILKDKDISGVIKVLNLCIDAWFIAEIQNERAASIETISNAIQKINPSAHIEAFKNIQEAYQFASKEVTRNDRIIVFGSFFTVADIMKIIS</sequence>
<organism evidence="26 27">
    <name type="scientific">Candidatus Methylopumilus planktonicus</name>
    <dbReference type="NCBI Taxonomy" id="1581557"/>
    <lineage>
        <taxon>Bacteria</taxon>
        <taxon>Pseudomonadati</taxon>
        <taxon>Pseudomonadota</taxon>
        <taxon>Betaproteobacteria</taxon>
        <taxon>Nitrosomonadales</taxon>
        <taxon>Methylophilaceae</taxon>
        <taxon>Candidatus Methylopumilus</taxon>
    </lineage>
</organism>
<dbReference type="GO" id="GO:0005737">
    <property type="term" value="C:cytoplasm"/>
    <property type="evidence" value="ECO:0007669"/>
    <property type="project" value="TreeGrafter"/>
</dbReference>
<keyword evidence="14" id="KW-0460">Magnesium</keyword>
<comment type="subunit">
    <text evidence="6">Monomer.</text>
</comment>
<dbReference type="InterPro" id="IPR013221">
    <property type="entry name" value="Mur_ligase_cen"/>
</dbReference>
<dbReference type="GO" id="GO:0005524">
    <property type="term" value="F:ATP binding"/>
    <property type="evidence" value="ECO:0007669"/>
    <property type="project" value="UniProtKB-KW"/>
</dbReference>
<keyword evidence="12 23" id="KW-0547">Nucleotide-binding</keyword>
<dbReference type="OrthoDB" id="9809356at2"/>
<evidence type="ECO:0000256" key="5">
    <source>
        <dbReference type="ARBA" id="ARBA00008276"/>
    </source>
</evidence>
<dbReference type="GO" id="GO:0004326">
    <property type="term" value="F:tetrahydrofolylpolyglutamate synthase activity"/>
    <property type="evidence" value="ECO:0007669"/>
    <property type="project" value="UniProtKB-EC"/>
</dbReference>
<keyword evidence="13 23" id="KW-0067">ATP-binding</keyword>
<dbReference type="NCBIfam" id="TIGR01499">
    <property type="entry name" value="folC"/>
    <property type="match status" value="1"/>
</dbReference>
<keyword evidence="10 23" id="KW-0436">Ligase</keyword>
<dbReference type="Pfam" id="PF02875">
    <property type="entry name" value="Mur_ligase_C"/>
    <property type="match status" value="1"/>
</dbReference>
<keyword evidence="27" id="KW-1185">Reference proteome</keyword>
<dbReference type="EMBL" id="LN827929">
    <property type="protein sequence ID" value="CEZ19596.1"/>
    <property type="molecule type" value="Genomic_DNA"/>
</dbReference>
<evidence type="ECO:0000313" key="27">
    <source>
        <dbReference type="Proteomes" id="UP000064007"/>
    </source>
</evidence>
<dbReference type="InterPro" id="IPR004101">
    <property type="entry name" value="Mur_ligase_C"/>
</dbReference>
<dbReference type="EC" id="6.3.2.17" evidence="8"/>
<proteinExistence type="inferred from homology"/>
<dbReference type="Gene3D" id="3.40.1190.10">
    <property type="entry name" value="Mur-like, catalytic domain"/>
    <property type="match status" value="1"/>
</dbReference>
<evidence type="ECO:0000256" key="15">
    <source>
        <dbReference type="ARBA" id="ARBA00022909"/>
    </source>
</evidence>
<evidence type="ECO:0000259" key="25">
    <source>
        <dbReference type="Pfam" id="PF08245"/>
    </source>
</evidence>
<gene>
    <name evidence="26" type="primary">folC</name>
    <name evidence="26" type="ORF">BN1208_0710</name>
</gene>
<keyword evidence="15" id="KW-0289">Folate biosynthesis</keyword>
<evidence type="ECO:0000259" key="24">
    <source>
        <dbReference type="Pfam" id="PF02875"/>
    </source>
</evidence>
<dbReference type="GO" id="GO:0046656">
    <property type="term" value="P:folic acid biosynthetic process"/>
    <property type="evidence" value="ECO:0007669"/>
    <property type="project" value="UniProtKB-KW"/>
</dbReference>